<name>A0AAU9FW79_DROMD</name>
<protein>
    <submittedName>
        <fullName evidence="1">Uncharacterized protein</fullName>
    </submittedName>
</protein>
<evidence type="ECO:0000313" key="2">
    <source>
        <dbReference type="Proteomes" id="UP001500889"/>
    </source>
</evidence>
<organism evidence="1 2">
    <name type="scientific">Drosophila madeirensis</name>
    <name type="common">Fruit fly</name>
    <dbReference type="NCBI Taxonomy" id="30013"/>
    <lineage>
        <taxon>Eukaryota</taxon>
        <taxon>Metazoa</taxon>
        <taxon>Ecdysozoa</taxon>
        <taxon>Arthropoda</taxon>
        <taxon>Hexapoda</taxon>
        <taxon>Insecta</taxon>
        <taxon>Pterygota</taxon>
        <taxon>Neoptera</taxon>
        <taxon>Endopterygota</taxon>
        <taxon>Diptera</taxon>
        <taxon>Brachycera</taxon>
        <taxon>Muscomorpha</taxon>
        <taxon>Ephydroidea</taxon>
        <taxon>Drosophilidae</taxon>
        <taxon>Drosophila</taxon>
        <taxon>Sophophora</taxon>
    </lineage>
</organism>
<evidence type="ECO:0000313" key="1">
    <source>
        <dbReference type="EMBL" id="BFF99867.1"/>
    </source>
</evidence>
<proteinExistence type="predicted"/>
<dbReference type="EMBL" id="AP029266">
    <property type="protein sequence ID" value="BFF99867.1"/>
    <property type="molecule type" value="Genomic_DNA"/>
</dbReference>
<dbReference type="AlphaFoldDB" id="A0AAU9FW79"/>
<accession>A0AAU9FW79</accession>
<dbReference type="Proteomes" id="UP001500889">
    <property type="component" value="Chromosome A"/>
</dbReference>
<reference evidence="1 2" key="1">
    <citation type="submission" date="2024-02" db="EMBL/GenBank/DDBJ databases">
        <title>A chromosome-level genome assembly of Drosophila madeirensis, a fruit fly species endemic to Madeira island.</title>
        <authorList>
            <person name="Tomihara K."/>
            <person name="Llopart A."/>
            <person name="Yamamoto D."/>
        </authorList>
    </citation>
    <scope>NUCLEOTIDE SEQUENCE [LARGE SCALE GENOMIC DNA]</scope>
    <source>
        <strain evidence="1 2">RF1</strain>
    </source>
</reference>
<dbReference type="InterPro" id="IPR005312">
    <property type="entry name" value="DUF1759"/>
</dbReference>
<dbReference type="Pfam" id="PF03564">
    <property type="entry name" value="DUF1759"/>
    <property type="match status" value="1"/>
</dbReference>
<keyword evidence="2" id="KW-1185">Reference proteome</keyword>
<sequence length="122" mass="13817">MLYHLFHKTRVEAKVFVEKAPLMNEGFSSAWTALKERFENKRTLVNSQLRILFSFSPIQNESGAALKELQSAIQGCLTALEHSEVPIDNRFADGVLVFLVSSKLTQVTLSLCLVERHEQIPE</sequence>
<gene>
    <name evidence="1" type="ORF">DMAD_00005</name>
</gene>